<evidence type="ECO:0000313" key="4">
    <source>
        <dbReference type="Proteomes" id="UP000281474"/>
    </source>
</evidence>
<accession>A0A3L8PT34</accession>
<feature type="region of interest" description="Disordered" evidence="1">
    <location>
        <begin position="163"/>
        <end position="239"/>
    </location>
</feature>
<dbReference type="Pfam" id="PF18821">
    <property type="entry name" value="LPD7"/>
    <property type="match status" value="1"/>
</dbReference>
<dbReference type="OrthoDB" id="8967890at2"/>
<protein>
    <recommendedName>
        <fullName evidence="2">Large polyvalent protein-associated domain-containing protein</fullName>
    </recommendedName>
</protein>
<dbReference type="InterPro" id="IPR040677">
    <property type="entry name" value="LPD7"/>
</dbReference>
<keyword evidence="4" id="KW-1185">Reference proteome</keyword>
<sequence length="239" mass="27298">MSQDETKQPDKPKPLNSIELLTKSGNEKEALPTQLKAANSEISQSLKSVDNYLTPSSDAPNQLPLGINKRYFSIQNKYYFRHQPQQLAFTDKGIKLQTRHQSNKVVTDLMSIAVSRNWSEIRVTGTQAFKREAWFQAKSLGLSVKGYRPNQQDLQRLAQIQPTKTEQKNQAKTSPANDKQTALFTPQTKERFINKVKQWLSTHKVKHQPTTESKPPSSKPTSSKTIKSKVQEQQHELER</sequence>
<proteinExistence type="predicted"/>
<feature type="compositionally biased region" description="Basic and acidic residues" evidence="1">
    <location>
        <begin position="1"/>
        <end position="13"/>
    </location>
</feature>
<organism evidence="3 4">
    <name type="scientific">Parashewanella curva</name>
    <dbReference type="NCBI Taxonomy" id="2338552"/>
    <lineage>
        <taxon>Bacteria</taxon>
        <taxon>Pseudomonadati</taxon>
        <taxon>Pseudomonadota</taxon>
        <taxon>Gammaproteobacteria</taxon>
        <taxon>Alteromonadales</taxon>
        <taxon>Shewanellaceae</taxon>
        <taxon>Parashewanella</taxon>
    </lineage>
</organism>
<feature type="compositionally biased region" description="Polar residues" evidence="1">
    <location>
        <begin position="163"/>
        <end position="187"/>
    </location>
</feature>
<reference evidence="3 4" key="1">
    <citation type="submission" date="2018-09" db="EMBL/GenBank/DDBJ databases">
        <title>Phylogeny of the Shewanellaceae, and recommendation for two new genera, Pseudoshewanella and Parashewanella.</title>
        <authorList>
            <person name="Wang G."/>
        </authorList>
    </citation>
    <scope>NUCLEOTIDE SEQUENCE [LARGE SCALE GENOMIC DNA]</scope>
    <source>
        <strain evidence="3 4">C51</strain>
    </source>
</reference>
<dbReference type="RefSeq" id="WP_121840689.1">
    <property type="nucleotide sequence ID" value="NZ_ML014860.1"/>
</dbReference>
<feature type="domain" description="Large polyvalent protein-associated" evidence="2">
    <location>
        <begin position="67"/>
        <end position="159"/>
    </location>
</feature>
<gene>
    <name evidence="3" type="ORF">D5018_19665</name>
</gene>
<feature type="region of interest" description="Disordered" evidence="1">
    <location>
        <begin position="1"/>
        <end position="27"/>
    </location>
</feature>
<evidence type="ECO:0000259" key="2">
    <source>
        <dbReference type="Pfam" id="PF18821"/>
    </source>
</evidence>
<dbReference type="Proteomes" id="UP000281474">
    <property type="component" value="Unassembled WGS sequence"/>
</dbReference>
<dbReference type="AlphaFoldDB" id="A0A3L8PT34"/>
<name>A0A3L8PT34_9GAMM</name>
<dbReference type="EMBL" id="QZEI01000111">
    <property type="protein sequence ID" value="RLV57979.1"/>
    <property type="molecule type" value="Genomic_DNA"/>
</dbReference>
<evidence type="ECO:0000256" key="1">
    <source>
        <dbReference type="SAM" id="MobiDB-lite"/>
    </source>
</evidence>
<evidence type="ECO:0000313" key="3">
    <source>
        <dbReference type="EMBL" id="RLV57979.1"/>
    </source>
</evidence>
<comment type="caution">
    <text evidence="3">The sequence shown here is derived from an EMBL/GenBank/DDBJ whole genome shotgun (WGS) entry which is preliminary data.</text>
</comment>
<feature type="compositionally biased region" description="Basic and acidic residues" evidence="1">
    <location>
        <begin position="229"/>
        <end position="239"/>
    </location>
</feature>
<feature type="compositionally biased region" description="Low complexity" evidence="1">
    <location>
        <begin position="210"/>
        <end position="225"/>
    </location>
</feature>